<evidence type="ECO:0000256" key="1">
    <source>
        <dbReference type="SAM" id="Coils"/>
    </source>
</evidence>
<dbReference type="RefSeq" id="WP_211871750.1">
    <property type="nucleotide sequence ID" value="NZ_JAAEDI010000039.1"/>
</dbReference>
<sequence length="356" mass="39410">MRQIRSLALRVPALRRLVDHRDRLRAELEAAQTALQAAASDLQMERSALQTADAALRAERAARETLDRVTKPLRQARDESRLLVTDYAYFPVARPIDRAAGGRQIEELFRRSESSIATTIAGIARHADALARIPRCQEDPARPHWENDWFPPFDGAALYGLIAERQPRLYLEVGSGISTRFARQAVSDLGLATRIVSIDPEPRGAVSDLCDETIVQRMEDVPGSYWEGLAAGDMLFIDNSHRSFPGSDVTVFFSEVMPALPPGVIYGIHDIFLPCDYPSAWDERFYNEQYLLMAYLLGGNGGDEVLLPVHWAVKLPQLHGLLSPLWDNASLFDGIGTGGGAYWARRGGPGPPTSPH</sequence>
<dbReference type="EMBL" id="JAAEDI010000039">
    <property type="protein sequence ID" value="MBR0653039.1"/>
    <property type="molecule type" value="Genomic_DNA"/>
</dbReference>
<dbReference type="SUPFAM" id="SSF53335">
    <property type="entry name" value="S-adenosyl-L-methionine-dependent methyltransferases"/>
    <property type="match status" value="1"/>
</dbReference>
<name>A0ABS5EPU5_9PROT</name>
<keyword evidence="2" id="KW-0808">Transferase</keyword>
<keyword evidence="2" id="KW-0489">Methyltransferase</keyword>
<dbReference type="Pfam" id="PF13578">
    <property type="entry name" value="Methyltransf_24"/>
    <property type="match status" value="1"/>
</dbReference>
<proteinExistence type="predicted"/>
<dbReference type="Gene3D" id="3.40.50.150">
    <property type="entry name" value="Vaccinia Virus protein VP39"/>
    <property type="match status" value="1"/>
</dbReference>
<dbReference type="GO" id="GO:0032259">
    <property type="term" value="P:methylation"/>
    <property type="evidence" value="ECO:0007669"/>
    <property type="project" value="UniProtKB-KW"/>
</dbReference>
<evidence type="ECO:0000313" key="2">
    <source>
        <dbReference type="EMBL" id="MBR0653039.1"/>
    </source>
</evidence>
<keyword evidence="3" id="KW-1185">Reference proteome</keyword>
<organism evidence="2 3">
    <name type="scientific">Neoroseomonas terrae</name>
    <dbReference type="NCBI Taxonomy" id="424799"/>
    <lineage>
        <taxon>Bacteria</taxon>
        <taxon>Pseudomonadati</taxon>
        <taxon>Pseudomonadota</taxon>
        <taxon>Alphaproteobacteria</taxon>
        <taxon>Acetobacterales</taxon>
        <taxon>Acetobacteraceae</taxon>
        <taxon>Neoroseomonas</taxon>
    </lineage>
</organism>
<comment type="caution">
    <text evidence="2">The sequence shown here is derived from an EMBL/GenBank/DDBJ whole genome shotgun (WGS) entry which is preliminary data.</text>
</comment>
<protein>
    <submittedName>
        <fullName evidence="2">Class I SAM-dependent methyltransferase</fullName>
    </submittedName>
</protein>
<evidence type="ECO:0000313" key="3">
    <source>
        <dbReference type="Proteomes" id="UP000698752"/>
    </source>
</evidence>
<reference evidence="3" key="1">
    <citation type="journal article" date="2021" name="Syst. Appl. Microbiol.">
        <title>Roseomonas hellenica sp. nov., isolated from roots of wild-growing Alkanna tinctoria.</title>
        <authorList>
            <person name="Rat A."/>
            <person name="Naranjo H.D."/>
            <person name="Lebbe L."/>
            <person name="Cnockaert M."/>
            <person name="Krigas N."/>
            <person name="Grigoriadou K."/>
            <person name="Maloupa E."/>
            <person name="Willems A."/>
        </authorList>
    </citation>
    <scope>NUCLEOTIDE SEQUENCE [LARGE SCALE GENOMIC DNA]</scope>
    <source>
        <strain evidence="3">LMG 31159</strain>
    </source>
</reference>
<dbReference type="Proteomes" id="UP000698752">
    <property type="component" value="Unassembled WGS sequence"/>
</dbReference>
<gene>
    <name evidence="2" type="ORF">GXW78_25510</name>
</gene>
<dbReference type="InterPro" id="IPR029063">
    <property type="entry name" value="SAM-dependent_MTases_sf"/>
</dbReference>
<keyword evidence="1" id="KW-0175">Coiled coil</keyword>
<feature type="coiled-coil region" evidence="1">
    <location>
        <begin position="14"/>
        <end position="45"/>
    </location>
</feature>
<dbReference type="GO" id="GO:0008168">
    <property type="term" value="F:methyltransferase activity"/>
    <property type="evidence" value="ECO:0007669"/>
    <property type="project" value="UniProtKB-KW"/>
</dbReference>
<accession>A0ABS5EPU5</accession>